<dbReference type="Proteomes" id="UP000034543">
    <property type="component" value="Unassembled WGS sequence"/>
</dbReference>
<gene>
    <name evidence="1" type="ORF">UV59_C0011G0003</name>
</gene>
<evidence type="ECO:0008006" key="3">
    <source>
        <dbReference type="Google" id="ProtNLM"/>
    </source>
</evidence>
<organism evidence="1 2">
    <name type="scientific">Candidatus Gottesmanbacteria bacterium GW2011_GWA1_43_11</name>
    <dbReference type="NCBI Taxonomy" id="1618436"/>
    <lineage>
        <taxon>Bacteria</taxon>
        <taxon>Candidatus Gottesmaniibacteriota</taxon>
    </lineage>
</organism>
<comment type="caution">
    <text evidence="1">The sequence shown here is derived from an EMBL/GenBank/DDBJ whole genome shotgun (WGS) entry which is preliminary data.</text>
</comment>
<evidence type="ECO:0000313" key="2">
    <source>
        <dbReference type="Proteomes" id="UP000034543"/>
    </source>
</evidence>
<accession>A0A0G1CHQ2</accession>
<sequence>MSRLEASRPSDSITLFDISFDAPVAENRPCPCCSSLAQATLIPFEQPYINQGKPFIARANVPGYECNECNIATYDKSACLQAYQAVKSVVHAVNDITTLRMVEASIKVLS</sequence>
<name>A0A0G1CHQ2_9BACT</name>
<proteinExistence type="predicted"/>
<dbReference type="STRING" id="1618436.UV59_C0011G0003"/>
<evidence type="ECO:0000313" key="1">
    <source>
        <dbReference type="EMBL" id="KKS85047.1"/>
    </source>
</evidence>
<dbReference type="AlphaFoldDB" id="A0A0G1CHQ2"/>
<reference evidence="1 2" key="1">
    <citation type="journal article" date="2015" name="Nature">
        <title>rRNA introns, odd ribosomes, and small enigmatic genomes across a large radiation of phyla.</title>
        <authorList>
            <person name="Brown C.T."/>
            <person name="Hug L.A."/>
            <person name="Thomas B.C."/>
            <person name="Sharon I."/>
            <person name="Castelle C.J."/>
            <person name="Singh A."/>
            <person name="Wilkins M.J."/>
            <person name="Williams K.H."/>
            <person name="Banfield J.F."/>
        </authorList>
    </citation>
    <scope>NUCLEOTIDE SEQUENCE [LARGE SCALE GENOMIC DNA]</scope>
</reference>
<protein>
    <recommendedName>
        <fullName evidence="3">YgiT-type zinc finger domain protein</fullName>
    </recommendedName>
</protein>
<dbReference type="EMBL" id="LCFB01000011">
    <property type="protein sequence ID" value="KKS85047.1"/>
    <property type="molecule type" value="Genomic_DNA"/>
</dbReference>